<dbReference type="HOGENOM" id="CLU_961781_0_0_2"/>
<proteinExistence type="predicted"/>
<keyword evidence="2" id="KW-1185">Reference proteome</keyword>
<reference evidence="2" key="2">
    <citation type="journal article" date="2010" name="Stand. Genomic Sci.">
        <title>Complete genome sequence of Vulcanisaeta distributa type strain (IC-017T).</title>
        <authorList>
            <person name="Mavromatis K."/>
            <person name="Sikorski J."/>
            <person name="Pabst E."/>
            <person name="Teshima H."/>
            <person name="Lapidus A."/>
            <person name="Lucas S."/>
            <person name="Nolan M."/>
            <person name="Glavina Del Rio T."/>
            <person name="Cheng J."/>
            <person name="Bruce D."/>
            <person name="Goodwin L."/>
            <person name="Pitluck S."/>
            <person name="Liolios K."/>
            <person name="Ivanova N."/>
            <person name="Mikhailova N."/>
            <person name="Pati A."/>
            <person name="Chen A."/>
            <person name="Palaniappan K."/>
            <person name="Land M."/>
            <person name="Hauser L."/>
            <person name="Chang Y."/>
            <person name="Jeffries C."/>
            <person name="Rohde M."/>
            <person name="Spring S."/>
            <person name="Goker M."/>
            <person name="Wirth R."/>
            <person name="Woyke T."/>
            <person name="Bristow J."/>
            <person name="Eisen J."/>
            <person name="Markowitz V."/>
            <person name="Hugenholtz P."/>
            <person name="Klenk H."/>
            <person name="Kyrpides N."/>
        </authorList>
    </citation>
    <scope>NUCLEOTIDE SEQUENCE [LARGE SCALE GENOMIC DNA]</scope>
    <source>
        <strain evidence="2">DSM 14429 / JCM 11212 / NBRC 100878 / IC-017</strain>
    </source>
</reference>
<name>E1QUV4_VULDI</name>
<protein>
    <submittedName>
        <fullName evidence="1">Uncharacterized protein</fullName>
    </submittedName>
</protein>
<dbReference type="GeneID" id="9751479"/>
<dbReference type="Proteomes" id="UP000006681">
    <property type="component" value="Chromosome"/>
</dbReference>
<evidence type="ECO:0000313" key="2">
    <source>
        <dbReference type="Proteomes" id="UP000006681"/>
    </source>
</evidence>
<dbReference type="EMBL" id="CP002100">
    <property type="protein sequence ID" value="ADN49957.1"/>
    <property type="molecule type" value="Genomic_DNA"/>
</dbReference>
<reference evidence="1 2" key="1">
    <citation type="journal article" date="2010" name="Stand. Genomic Sci.">
        <title>Complete genome sequence of Vulcanisaeta distributa type strain (IC-017).</title>
        <authorList>
            <person name="Mavromatis K."/>
            <person name="Sikorski J."/>
            <person name="Pabst E."/>
            <person name="Teshima H."/>
            <person name="Lapidus A."/>
            <person name="Lucas S."/>
            <person name="Nolan M."/>
            <person name="Glavina Del Rio T."/>
            <person name="Cheng J.F."/>
            <person name="Bruce D."/>
            <person name="Goodwin L."/>
            <person name="Pitluck S."/>
            <person name="Liolios K."/>
            <person name="Ivanova N."/>
            <person name="Mikhailova N."/>
            <person name="Pati A."/>
            <person name="Chen A."/>
            <person name="Palaniappan K."/>
            <person name="Land M."/>
            <person name="Hauser L."/>
            <person name="Chang Y.J."/>
            <person name="Jeffries C.D."/>
            <person name="Rohde M."/>
            <person name="Spring S."/>
            <person name="Goker M."/>
            <person name="Wirth R."/>
            <person name="Woyke T."/>
            <person name="Bristow J."/>
            <person name="Eisen J.A."/>
            <person name="Markowitz V."/>
            <person name="Hugenholtz P."/>
            <person name="Klenk H.P."/>
            <person name="Kyrpides N.C."/>
        </authorList>
    </citation>
    <scope>NUCLEOTIDE SEQUENCE [LARGE SCALE GENOMIC DNA]</scope>
    <source>
        <strain evidence="2">DSM 14429 / JCM 11212 / NBRC 100878 / IC-017</strain>
    </source>
</reference>
<dbReference type="eggNOG" id="arCOG10149">
    <property type="taxonomic scope" value="Archaea"/>
</dbReference>
<accession>E1QUV4</accession>
<sequence length="293" mass="33068">MRISTKDPGNVKEFRALLRVLVNGEHVEINRGIIELAKLNKVLLHVLRVVNYEGELRWGQENGLRRVINVVSEVEDALNGIEHAFIKLIKPVVYVPADVDVLVRRDQVLLAAARLIRRGYRLLLYEPYTITLVKDGINVDLYVHPSVADLTYARGEDFLRLKTVGEYHGVKVSAINRSAEVVLTILHAIYKEGIITLNDALTIINWLSDDAVNLCEQLRCGRAMELALSIVLSSIAGSLVLPYKLSMGLWFMNLLMRVLGHGEYAPSVFMGIRRIGDSRSMTQLINRIIRISY</sequence>
<evidence type="ECO:0000313" key="1">
    <source>
        <dbReference type="EMBL" id="ADN49957.1"/>
    </source>
</evidence>
<dbReference type="KEGG" id="vdi:Vdis_0559"/>
<dbReference type="OrthoDB" id="28671at2157"/>
<dbReference type="AlphaFoldDB" id="E1QUV4"/>
<gene>
    <name evidence="1" type="ordered locus">Vdis_0559</name>
</gene>
<organism evidence="1 2">
    <name type="scientific">Vulcanisaeta distributa (strain DSM 14429 / JCM 11212 / NBRC 100878 / IC-017)</name>
    <dbReference type="NCBI Taxonomy" id="572478"/>
    <lineage>
        <taxon>Archaea</taxon>
        <taxon>Thermoproteota</taxon>
        <taxon>Thermoprotei</taxon>
        <taxon>Thermoproteales</taxon>
        <taxon>Thermoproteaceae</taxon>
        <taxon>Vulcanisaeta</taxon>
    </lineage>
</organism>
<dbReference type="RefSeq" id="WP_013335682.1">
    <property type="nucleotide sequence ID" value="NC_014537.1"/>
</dbReference>